<name>A0A3R8JSV7_9FIRM</name>
<organism evidence="2 3">
    <name type="scientific">Schaedlerella arabinosiphila</name>
    <dbReference type="NCBI Taxonomy" id="2044587"/>
    <lineage>
        <taxon>Bacteria</taxon>
        <taxon>Bacillati</taxon>
        <taxon>Bacillota</taxon>
        <taxon>Clostridia</taxon>
        <taxon>Lachnospirales</taxon>
        <taxon>Lachnospiraceae</taxon>
        <taxon>Schaedlerella</taxon>
    </lineage>
</organism>
<protein>
    <submittedName>
        <fullName evidence="2">Uncharacterized protein</fullName>
    </submittedName>
</protein>
<proteinExistence type="predicted"/>
<evidence type="ECO:0000313" key="2">
    <source>
        <dbReference type="EMBL" id="RRK34827.1"/>
    </source>
</evidence>
<reference evidence="2" key="1">
    <citation type="submission" date="2018-10" db="EMBL/GenBank/DDBJ databases">
        <title>Schaedlerella arabinophila gen. nov. sp. nov., isolated from the mouse intestinal tract and comparative analysis with the genome of the closely related altered Schaedler flora strain ASF502.</title>
        <authorList>
            <person name="Miyake S."/>
            <person name="Soh M."/>
            <person name="Seedorf H."/>
        </authorList>
    </citation>
    <scope>NUCLEOTIDE SEQUENCE [LARGE SCALE GENOMIC DNA]</scope>
    <source>
        <strain evidence="2">DSM 106076</strain>
    </source>
</reference>
<evidence type="ECO:0000256" key="1">
    <source>
        <dbReference type="SAM" id="MobiDB-lite"/>
    </source>
</evidence>
<sequence length="65" mass="7546">MDSKWPEGTDQIRSGMAGTDTNDKTRLPHPAKCGGLFLSRNIRSNLSHSQNFIKFYIKFLFYFLF</sequence>
<evidence type="ECO:0000313" key="3">
    <source>
        <dbReference type="Proteomes" id="UP000274920"/>
    </source>
</evidence>
<dbReference type="EMBL" id="RHJS01000002">
    <property type="protein sequence ID" value="RRK34827.1"/>
    <property type="molecule type" value="Genomic_DNA"/>
</dbReference>
<keyword evidence="3" id="KW-1185">Reference proteome</keyword>
<feature type="region of interest" description="Disordered" evidence="1">
    <location>
        <begin position="1"/>
        <end position="27"/>
    </location>
</feature>
<dbReference type="AlphaFoldDB" id="A0A3R8JSV7"/>
<dbReference type="Proteomes" id="UP000274920">
    <property type="component" value="Unassembled WGS sequence"/>
</dbReference>
<gene>
    <name evidence="2" type="ORF">EBB54_28415</name>
</gene>
<comment type="caution">
    <text evidence="2">The sequence shown here is derived from an EMBL/GenBank/DDBJ whole genome shotgun (WGS) entry which is preliminary data.</text>
</comment>
<accession>A0A3R8JSV7</accession>